<dbReference type="Gene3D" id="2.60.40.150">
    <property type="entry name" value="C2 domain"/>
    <property type="match status" value="1"/>
</dbReference>
<feature type="region of interest" description="Disordered" evidence="4">
    <location>
        <begin position="86"/>
        <end position="156"/>
    </location>
</feature>
<feature type="domain" description="C2" evidence="5">
    <location>
        <begin position="673"/>
        <end position="806"/>
    </location>
</feature>
<sequence length="858" mass="94005">MFARKNKRPAPPKGQGAAAAKQLGLFLDFNPEDMMEMSNDVDDPDLEAEFAAIVGKKTTAAAAKAKDNAKAPLPMEDIQKMTEACMKDLEADDDDDNLEDDEDLLAELQEVVSEEEADSGAETTTSPGTEETKPQKANMSSSSSSSATPSAAAVCSSVEHMLQERIVMYNMAISNAKAAGESAKARRYDRGLKTLQSMLASIRKGGTIDEAEIPPPVASGNRGNTASSSGPPLSVPSPSEESDSAVETSPVSPETISVPVPPEVQVSSAETPPVFVETAAASEELPVSSSAPSCVTLLEKEHIPECPTGTGEKVSAPSKETLLERQKQYRTAALRAKQAGDLEQAKTHMKSSKSCDAALAALERGESVDFRNLPPPLSEAKEAAVTPPTSAPPTFAMPKTVLEALEQRMAKYKETCDQAKTNGDERKARMYERIVKEAVKPEQGLAIALETATKIAANEAEGKDNDEEEEGKEPAKESKQLKAPTAAVEKQKKLAVPLPVQHPKRSPSPLPERSTKMENPSSTVTEQMEELEARRKQYLKAALQAKQRNDLEQARVHLRTAKSLEVLISAARNGKHPDLSKVPSPPADEDEDFIVVHHSEVEMSERDEEVYAQLNTMLKEQYEKCMTFSKQFTHMGNVAETTKFENLAARCKKSLEILKLAQTRGLEPPKHHFEEKTYSTVRIFPELSSTDMVVMIVKGMNLPAPHGISVNDLDAFVRFEFPFPSSDQPQKHKTAVVKNTNSPEFNQNFTLNINRNHRGFRRLVLTKGLKLEIFHKGGFLRSDKPVGTAHVKLDKLETESEVRAIVEVMDGRKPTGGRIEVKVRLREPLGGQDIQPVTERWLVLDQSHVSAITPRIRY</sequence>
<dbReference type="FunFam" id="2.60.40.150:FF:000104">
    <property type="entry name" value="coiled-coil and C2 domain-containing protein 1B"/>
    <property type="match status" value="1"/>
</dbReference>
<keyword evidence="2" id="KW-0175">Coiled coil</keyword>
<dbReference type="PANTHER" id="PTHR13076:SF5">
    <property type="entry name" value="COILED-COIL AND C2 DOMAIN-CONTAINING PROTEIN 1B"/>
    <property type="match status" value="1"/>
</dbReference>
<dbReference type="SMART" id="SM00685">
    <property type="entry name" value="DM14"/>
    <property type="match status" value="4"/>
</dbReference>
<evidence type="ECO:0000313" key="6">
    <source>
        <dbReference type="EMBL" id="TST47716.1"/>
    </source>
</evidence>
<dbReference type="PROSITE" id="PS50004">
    <property type="entry name" value="C2"/>
    <property type="match status" value="1"/>
</dbReference>
<protein>
    <recommendedName>
        <fullName evidence="3">Coiled-coil and C2 domain-containing protein 1B</fullName>
    </recommendedName>
</protein>
<evidence type="ECO:0000256" key="2">
    <source>
        <dbReference type="ARBA" id="ARBA00023054"/>
    </source>
</evidence>
<organism evidence="6 7">
    <name type="scientific">Bagarius yarrelli</name>
    <name type="common">Goonch</name>
    <name type="synonym">Bagrus yarrelli</name>
    <dbReference type="NCBI Taxonomy" id="175774"/>
    <lineage>
        <taxon>Eukaryota</taxon>
        <taxon>Metazoa</taxon>
        <taxon>Chordata</taxon>
        <taxon>Craniata</taxon>
        <taxon>Vertebrata</taxon>
        <taxon>Euteleostomi</taxon>
        <taxon>Actinopterygii</taxon>
        <taxon>Neopterygii</taxon>
        <taxon>Teleostei</taxon>
        <taxon>Ostariophysi</taxon>
        <taxon>Siluriformes</taxon>
        <taxon>Sisoridae</taxon>
        <taxon>Sisorinae</taxon>
        <taxon>Bagarius</taxon>
    </lineage>
</organism>
<keyword evidence="7" id="KW-1185">Reference proteome</keyword>
<reference evidence="6 7" key="1">
    <citation type="journal article" date="2019" name="Genome Biol. Evol.">
        <title>Whole-Genome Sequencing of the Giant Devil Catfish, Bagarius yarrelli.</title>
        <authorList>
            <person name="Jiang W."/>
            <person name="Lv Y."/>
            <person name="Cheng L."/>
            <person name="Yang K."/>
            <person name="Chao B."/>
            <person name="Wang X."/>
            <person name="Li Y."/>
            <person name="Pan X."/>
            <person name="You X."/>
            <person name="Zhang Y."/>
            <person name="Yang J."/>
            <person name="Li J."/>
            <person name="Zhang X."/>
            <person name="Liu S."/>
            <person name="Sun C."/>
            <person name="Yang J."/>
            <person name="Shi Q."/>
        </authorList>
    </citation>
    <scope>NUCLEOTIDE SEQUENCE [LARGE SCALE GENOMIC DNA]</scope>
    <source>
        <strain evidence="6">JWS20170419001</strain>
        <tissue evidence="6">Muscle</tissue>
    </source>
</reference>
<dbReference type="InterPro" id="IPR000008">
    <property type="entry name" value="C2_dom"/>
</dbReference>
<dbReference type="CDD" id="cd08690">
    <property type="entry name" value="C2_Freud-1"/>
    <property type="match status" value="1"/>
</dbReference>
<dbReference type="InterPro" id="IPR037772">
    <property type="entry name" value="C2_Freud"/>
</dbReference>
<feature type="compositionally biased region" description="Low complexity" evidence="4">
    <location>
        <begin position="140"/>
        <end position="156"/>
    </location>
</feature>
<dbReference type="InterPro" id="IPR035892">
    <property type="entry name" value="C2_domain_sf"/>
</dbReference>
<dbReference type="OrthoDB" id="19996at2759"/>
<dbReference type="SUPFAM" id="SSF49562">
    <property type="entry name" value="C2 domain (Calcium/lipid-binding domain, CaLB)"/>
    <property type="match status" value="1"/>
</dbReference>
<feature type="compositionally biased region" description="Low complexity" evidence="4">
    <location>
        <begin position="227"/>
        <end position="239"/>
    </location>
</feature>
<evidence type="ECO:0000256" key="4">
    <source>
        <dbReference type="SAM" id="MobiDB-lite"/>
    </source>
</evidence>
<feature type="region of interest" description="Disordered" evidence="4">
    <location>
        <begin position="206"/>
        <end position="265"/>
    </location>
</feature>
<feature type="region of interest" description="Disordered" evidence="4">
    <location>
        <begin position="456"/>
        <end position="523"/>
    </location>
</feature>
<dbReference type="AlphaFoldDB" id="A0A556V3K5"/>
<dbReference type="PANTHER" id="PTHR13076">
    <property type="entry name" value="COILED-COIL AND C2 DOMAIN-CONTAINING PROTEIN 1-LIKE"/>
    <property type="match status" value="1"/>
</dbReference>
<dbReference type="Proteomes" id="UP000319801">
    <property type="component" value="Unassembled WGS sequence"/>
</dbReference>
<gene>
    <name evidence="6" type="ORF">Baya_12559</name>
</gene>
<comment type="caution">
    <text evidence="6">The sequence shown here is derived from an EMBL/GenBank/DDBJ whole genome shotgun (WGS) entry which is preliminary data.</text>
</comment>
<feature type="compositionally biased region" description="Polar residues" evidence="4">
    <location>
        <begin position="121"/>
        <end position="139"/>
    </location>
</feature>
<feature type="compositionally biased region" description="Polar residues" evidence="4">
    <location>
        <begin position="245"/>
        <end position="255"/>
    </location>
</feature>
<name>A0A556V3K5_BAGYA</name>
<dbReference type="SMART" id="SM00239">
    <property type="entry name" value="C2"/>
    <property type="match status" value="1"/>
</dbReference>
<comment type="similarity">
    <text evidence="1">Belongs to the CC2D1 family.</text>
</comment>
<evidence type="ECO:0000256" key="1">
    <source>
        <dbReference type="ARBA" id="ARBA00010672"/>
    </source>
</evidence>
<dbReference type="InterPro" id="IPR039725">
    <property type="entry name" value="CC2D1A/B"/>
</dbReference>
<feature type="region of interest" description="Disordered" evidence="4">
    <location>
        <begin position="369"/>
        <end position="396"/>
    </location>
</feature>
<evidence type="ECO:0000313" key="7">
    <source>
        <dbReference type="Proteomes" id="UP000319801"/>
    </source>
</evidence>
<feature type="compositionally biased region" description="Low complexity" evidence="4">
    <location>
        <begin position="383"/>
        <end position="396"/>
    </location>
</feature>
<accession>A0A556V3K5</accession>
<dbReference type="Pfam" id="PF00168">
    <property type="entry name" value="C2"/>
    <property type="match status" value="1"/>
</dbReference>
<dbReference type="InterPro" id="IPR006608">
    <property type="entry name" value="CC2D1A/B_DM14"/>
</dbReference>
<evidence type="ECO:0000259" key="5">
    <source>
        <dbReference type="PROSITE" id="PS50004"/>
    </source>
</evidence>
<dbReference type="Pfam" id="PF21528">
    <property type="entry name" value="CC2D1A-B_DM14"/>
    <property type="match status" value="4"/>
</dbReference>
<feature type="compositionally biased region" description="Acidic residues" evidence="4">
    <location>
        <begin position="90"/>
        <end position="105"/>
    </location>
</feature>
<proteinExistence type="inferred from homology"/>
<dbReference type="EMBL" id="VCAZ01000110">
    <property type="protein sequence ID" value="TST47716.1"/>
    <property type="molecule type" value="Genomic_DNA"/>
</dbReference>
<dbReference type="GO" id="GO:0001227">
    <property type="term" value="F:DNA-binding transcription repressor activity, RNA polymerase II-specific"/>
    <property type="evidence" value="ECO:0007669"/>
    <property type="project" value="InterPro"/>
</dbReference>
<evidence type="ECO:0000256" key="3">
    <source>
        <dbReference type="ARBA" id="ARBA00068693"/>
    </source>
</evidence>